<sequence>MRILEILLTLSSFVLLFHFKMPKKVALAIGLLNIGLLTGHFFLEGYRWQMFFVYLISSILTIYIIFRMRLRIKVGKPLAYILFFLMFMMLILSTFASLYIPVFDLPKPDGQHTVGTKTFHLVDQDRDEVLTKDPHDKRELMIQVWYPADHTNLQKPKPLFPEDKQIFKKYIQTYASGWHLPEFVFDYWRYINSNSYENAEILSSKKSYPLVLISHGYGTGRMMHTAQAENLASHGFIVVAIDHTYSTTATVFPDGRITGLTTDLDGTPEKSTKLGGIWTKDTEFVISQIKKMNNTVFNGKIDLNHIGIMGHSFGGATAFNASYANPEIKAGINMDGSLYNLDKKHAISKPFLFIESDDFITIKNKVDKNSFSDKEIKDSGLTKKEFMMMIKTRKKEFHIIDQASLIHIDGTGHYNFTDFQLFSKILKQMGMTGEIDHKRSAFIVNQYVLDFFNKHLKGVGGDLISRPNPDYPEVKFPNQ</sequence>
<dbReference type="Proteomes" id="UP001211894">
    <property type="component" value="Unassembled WGS sequence"/>
</dbReference>
<comment type="caution">
    <text evidence="5">The sequence shown here is derived from an EMBL/GenBank/DDBJ whole genome shotgun (WGS) entry which is preliminary data.</text>
</comment>
<feature type="transmembrane region" description="Helical" evidence="4">
    <location>
        <begin position="78"/>
        <end position="100"/>
    </location>
</feature>
<evidence type="ECO:0000256" key="1">
    <source>
        <dbReference type="ARBA" id="ARBA00022801"/>
    </source>
</evidence>
<dbReference type="SUPFAM" id="SSF53474">
    <property type="entry name" value="alpha/beta-Hydrolases"/>
    <property type="match status" value="1"/>
</dbReference>
<protein>
    <submittedName>
        <fullName evidence="5">Dienelactone hydrolase family protein</fullName>
    </submittedName>
</protein>
<gene>
    <name evidence="5" type="ORF">PJ311_12500</name>
</gene>
<feature type="transmembrane region" description="Helical" evidence="4">
    <location>
        <begin position="46"/>
        <end position="66"/>
    </location>
</feature>
<dbReference type="InterPro" id="IPR029058">
    <property type="entry name" value="AB_hydrolase_fold"/>
</dbReference>
<name>A0ABT4X533_9BACI</name>
<dbReference type="PANTHER" id="PTHR10272">
    <property type="entry name" value="PLATELET-ACTIVATING FACTOR ACETYLHYDROLASE"/>
    <property type="match status" value="1"/>
</dbReference>
<keyword evidence="4" id="KW-1133">Transmembrane helix</keyword>
<evidence type="ECO:0000313" key="5">
    <source>
        <dbReference type="EMBL" id="MDA7027407.1"/>
    </source>
</evidence>
<keyword evidence="4" id="KW-0472">Membrane</keyword>
<dbReference type="Gene3D" id="3.40.50.1820">
    <property type="entry name" value="alpha/beta hydrolase"/>
    <property type="match status" value="1"/>
</dbReference>
<evidence type="ECO:0000256" key="2">
    <source>
        <dbReference type="ARBA" id="ARBA00022963"/>
    </source>
</evidence>
<dbReference type="GO" id="GO:0016787">
    <property type="term" value="F:hydrolase activity"/>
    <property type="evidence" value="ECO:0007669"/>
    <property type="project" value="UniProtKB-KW"/>
</dbReference>
<organism evidence="5 6">
    <name type="scientific">Bacillus changyiensis</name>
    <dbReference type="NCBI Taxonomy" id="3004103"/>
    <lineage>
        <taxon>Bacteria</taxon>
        <taxon>Bacillati</taxon>
        <taxon>Bacillota</taxon>
        <taxon>Bacilli</taxon>
        <taxon>Bacillales</taxon>
        <taxon>Bacillaceae</taxon>
        <taxon>Bacillus</taxon>
    </lineage>
</organism>
<keyword evidence="4" id="KW-0812">Transmembrane</keyword>
<dbReference type="Pfam" id="PF03403">
    <property type="entry name" value="PAF-AH_p_II"/>
    <property type="match status" value="2"/>
</dbReference>
<dbReference type="RefSeq" id="WP_271341247.1">
    <property type="nucleotide sequence ID" value="NZ_JAQKAB010000008.1"/>
</dbReference>
<dbReference type="PANTHER" id="PTHR10272:SF0">
    <property type="entry name" value="PLATELET-ACTIVATING FACTOR ACETYLHYDROLASE"/>
    <property type="match status" value="1"/>
</dbReference>
<keyword evidence="3" id="KW-0443">Lipid metabolism</keyword>
<evidence type="ECO:0000256" key="4">
    <source>
        <dbReference type="SAM" id="Phobius"/>
    </source>
</evidence>
<reference evidence="5 6" key="1">
    <citation type="submission" date="2023-01" db="EMBL/GenBank/DDBJ databases">
        <title>Bacillus changyiensis sp. nov., isolated from a coastal deposit.</title>
        <authorList>
            <person name="Xiao G."/>
            <person name="Lai Q."/>
            <person name="Hu Z."/>
            <person name="Shao Z."/>
        </authorList>
    </citation>
    <scope>NUCLEOTIDE SEQUENCE [LARGE SCALE GENOMIC DNA]</scope>
    <source>
        <strain evidence="5 6">CLL-7-23</strain>
    </source>
</reference>
<evidence type="ECO:0000256" key="3">
    <source>
        <dbReference type="ARBA" id="ARBA00023098"/>
    </source>
</evidence>
<keyword evidence="6" id="KW-1185">Reference proteome</keyword>
<dbReference type="EMBL" id="JAQKAB010000008">
    <property type="protein sequence ID" value="MDA7027407.1"/>
    <property type="molecule type" value="Genomic_DNA"/>
</dbReference>
<evidence type="ECO:0000313" key="6">
    <source>
        <dbReference type="Proteomes" id="UP001211894"/>
    </source>
</evidence>
<keyword evidence="1 5" id="KW-0378">Hydrolase</keyword>
<keyword evidence="2" id="KW-0442">Lipid degradation</keyword>
<accession>A0ABT4X533</accession>
<proteinExistence type="predicted"/>